<dbReference type="InterPro" id="IPR001486">
    <property type="entry name" value="Hemoglobin_trunc"/>
</dbReference>
<dbReference type="InterPro" id="IPR009050">
    <property type="entry name" value="Globin-like_sf"/>
</dbReference>
<sequence>MQQSKQCPFEDANLDITNLSQPIQCPFHAHASALSPSITTRVELSVQALTFQATSSSAALLKDIGGGDKIRELCTRFYARAFKDDQLKTFFFEEDGARAHGQRLADWIIQKMGGEGQPWTDSGRWGMRQRSHYKAWNCEKRDVSVRGNHFNLMDTRTWMRLHFWAARECHLHLHTAFWQWYIDFIKHFIAIYERRASRYAKQDAAWSKEKRNLDKYVDDGYYMKDLVE</sequence>
<evidence type="ECO:0000313" key="5">
    <source>
        <dbReference type="EMBL" id="OQS03267.1"/>
    </source>
</evidence>
<dbReference type="SUPFAM" id="SSF46458">
    <property type="entry name" value="Globin-like"/>
    <property type="match status" value="1"/>
</dbReference>
<dbReference type="EMBL" id="JNBS01000945">
    <property type="protein sequence ID" value="OQS03267.1"/>
    <property type="molecule type" value="Genomic_DNA"/>
</dbReference>
<protein>
    <submittedName>
        <fullName evidence="5">Uncharacterized protein</fullName>
    </submittedName>
</protein>
<dbReference type="Gene3D" id="1.10.490.10">
    <property type="entry name" value="Globins"/>
    <property type="match status" value="1"/>
</dbReference>
<dbReference type="Pfam" id="PF01152">
    <property type="entry name" value="Bac_globin"/>
    <property type="match status" value="1"/>
</dbReference>
<dbReference type="GO" id="GO:0046872">
    <property type="term" value="F:metal ion binding"/>
    <property type="evidence" value="ECO:0007669"/>
    <property type="project" value="UniProtKB-KW"/>
</dbReference>
<evidence type="ECO:0000256" key="1">
    <source>
        <dbReference type="ARBA" id="ARBA00022448"/>
    </source>
</evidence>
<organism evidence="5 6">
    <name type="scientific">Thraustotheca clavata</name>
    <dbReference type="NCBI Taxonomy" id="74557"/>
    <lineage>
        <taxon>Eukaryota</taxon>
        <taxon>Sar</taxon>
        <taxon>Stramenopiles</taxon>
        <taxon>Oomycota</taxon>
        <taxon>Saprolegniomycetes</taxon>
        <taxon>Saprolegniales</taxon>
        <taxon>Achlyaceae</taxon>
        <taxon>Thraustotheca</taxon>
    </lineage>
</organism>
<keyword evidence="4" id="KW-0408">Iron</keyword>
<gene>
    <name evidence="5" type="ORF">THRCLA_21198</name>
</gene>
<evidence type="ECO:0000256" key="3">
    <source>
        <dbReference type="ARBA" id="ARBA00022723"/>
    </source>
</evidence>
<evidence type="ECO:0000313" key="6">
    <source>
        <dbReference type="Proteomes" id="UP000243217"/>
    </source>
</evidence>
<proteinExistence type="predicted"/>
<accession>A0A1V9ZZ40</accession>
<reference evidence="5 6" key="1">
    <citation type="journal article" date="2014" name="Genome Biol. Evol.">
        <title>The secreted proteins of Achlya hypogyna and Thraustotheca clavata identify the ancestral oomycete secretome and reveal gene acquisitions by horizontal gene transfer.</title>
        <authorList>
            <person name="Misner I."/>
            <person name="Blouin N."/>
            <person name="Leonard G."/>
            <person name="Richards T.A."/>
            <person name="Lane C.E."/>
        </authorList>
    </citation>
    <scope>NUCLEOTIDE SEQUENCE [LARGE SCALE GENOMIC DNA]</scope>
    <source>
        <strain evidence="5 6">ATCC 34112</strain>
    </source>
</reference>
<name>A0A1V9ZZ40_9STRA</name>
<dbReference type="AlphaFoldDB" id="A0A1V9ZZ40"/>
<comment type="caution">
    <text evidence="5">The sequence shown here is derived from an EMBL/GenBank/DDBJ whole genome shotgun (WGS) entry which is preliminary data.</text>
</comment>
<dbReference type="InterPro" id="IPR012292">
    <property type="entry name" value="Globin/Proto"/>
</dbReference>
<dbReference type="GO" id="GO:0020037">
    <property type="term" value="F:heme binding"/>
    <property type="evidence" value="ECO:0007669"/>
    <property type="project" value="InterPro"/>
</dbReference>
<evidence type="ECO:0000256" key="2">
    <source>
        <dbReference type="ARBA" id="ARBA00022617"/>
    </source>
</evidence>
<dbReference type="GO" id="GO:0019825">
    <property type="term" value="F:oxygen binding"/>
    <property type="evidence" value="ECO:0007669"/>
    <property type="project" value="InterPro"/>
</dbReference>
<keyword evidence="2" id="KW-0349">Heme</keyword>
<evidence type="ECO:0000256" key="4">
    <source>
        <dbReference type="ARBA" id="ARBA00023004"/>
    </source>
</evidence>
<keyword evidence="1" id="KW-0813">Transport</keyword>
<keyword evidence="6" id="KW-1185">Reference proteome</keyword>
<dbReference type="OrthoDB" id="73141at2759"/>
<dbReference type="Proteomes" id="UP000243217">
    <property type="component" value="Unassembled WGS sequence"/>
</dbReference>
<keyword evidence="3" id="KW-0479">Metal-binding</keyword>